<feature type="transmembrane region" description="Helical" evidence="1">
    <location>
        <begin position="22"/>
        <end position="47"/>
    </location>
</feature>
<evidence type="ECO:0008006" key="4">
    <source>
        <dbReference type="Google" id="ProtNLM"/>
    </source>
</evidence>
<proteinExistence type="predicted"/>
<keyword evidence="1" id="KW-1133">Transmembrane helix</keyword>
<name>A0AAV1UBP4_9STRA</name>
<evidence type="ECO:0000256" key="1">
    <source>
        <dbReference type="SAM" id="Phobius"/>
    </source>
</evidence>
<sequence length="78" mass="8752">MAVLYWLNVSLSVIMQTLLGQLLAYLLSSGEIVAVVGVLINFMFLLLTKFNPPTAAIPDRYQWLYDATSQRFSLSIIV</sequence>
<dbReference type="Proteomes" id="UP001162060">
    <property type="component" value="Unassembled WGS sequence"/>
</dbReference>
<accession>A0AAV1UBP4</accession>
<keyword evidence="1" id="KW-0472">Membrane</keyword>
<evidence type="ECO:0000313" key="2">
    <source>
        <dbReference type="EMBL" id="CAK7932254.1"/>
    </source>
</evidence>
<organism evidence="2 3">
    <name type="scientific">Peronospora matthiolae</name>
    <dbReference type="NCBI Taxonomy" id="2874970"/>
    <lineage>
        <taxon>Eukaryota</taxon>
        <taxon>Sar</taxon>
        <taxon>Stramenopiles</taxon>
        <taxon>Oomycota</taxon>
        <taxon>Peronosporomycetes</taxon>
        <taxon>Peronosporales</taxon>
        <taxon>Peronosporaceae</taxon>
        <taxon>Peronospora</taxon>
    </lineage>
</organism>
<dbReference type="EMBL" id="CAKLBY020000189">
    <property type="protein sequence ID" value="CAK7932254.1"/>
    <property type="molecule type" value="Genomic_DNA"/>
</dbReference>
<gene>
    <name evidence="2" type="ORF">PM001_LOCUS17404</name>
</gene>
<keyword evidence="1" id="KW-0812">Transmembrane</keyword>
<evidence type="ECO:0000313" key="3">
    <source>
        <dbReference type="Proteomes" id="UP001162060"/>
    </source>
</evidence>
<protein>
    <recommendedName>
        <fullName evidence="4">ABC-2 type transporter domain-containing protein</fullName>
    </recommendedName>
</protein>
<comment type="caution">
    <text evidence="2">The sequence shown here is derived from an EMBL/GenBank/DDBJ whole genome shotgun (WGS) entry which is preliminary data.</text>
</comment>
<reference evidence="2" key="1">
    <citation type="submission" date="2024-01" db="EMBL/GenBank/DDBJ databases">
        <authorList>
            <person name="Webb A."/>
        </authorList>
    </citation>
    <scope>NUCLEOTIDE SEQUENCE</scope>
    <source>
        <strain evidence="2">Pm1</strain>
    </source>
</reference>
<dbReference type="AlphaFoldDB" id="A0AAV1UBP4"/>